<dbReference type="EMBL" id="QNUK01000053">
    <property type="protein sequence ID" value="KAF5904673.1"/>
    <property type="molecule type" value="Genomic_DNA"/>
</dbReference>
<comment type="caution">
    <text evidence="1">The sequence shown here is derived from an EMBL/GenBank/DDBJ whole genome shotgun (WGS) entry which is preliminary data.</text>
</comment>
<gene>
    <name evidence="1" type="primary">ureD</name>
    <name evidence="1" type="ORF">DAT39_005556</name>
</gene>
<evidence type="ECO:0000313" key="2">
    <source>
        <dbReference type="Proteomes" id="UP000727407"/>
    </source>
</evidence>
<dbReference type="Proteomes" id="UP000727407">
    <property type="component" value="Unassembled WGS sequence"/>
</dbReference>
<proteinExistence type="predicted"/>
<organism evidence="1 2">
    <name type="scientific">Clarias magur</name>
    <name type="common">Asian catfish</name>
    <name type="synonym">Macropteronotus magur</name>
    <dbReference type="NCBI Taxonomy" id="1594786"/>
    <lineage>
        <taxon>Eukaryota</taxon>
        <taxon>Metazoa</taxon>
        <taxon>Chordata</taxon>
        <taxon>Craniata</taxon>
        <taxon>Vertebrata</taxon>
        <taxon>Euteleostomi</taxon>
        <taxon>Actinopterygii</taxon>
        <taxon>Neopterygii</taxon>
        <taxon>Teleostei</taxon>
        <taxon>Ostariophysi</taxon>
        <taxon>Siluriformes</taxon>
        <taxon>Clariidae</taxon>
        <taxon>Clarias</taxon>
    </lineage>
</organism>
<name>A0A8J4UCB1_CLAMG</name>
<protein>
    <submittedName>
        <fullName evidence="1">Urease accessory protein UreD</fullName>
    </submittedName>
</protein>
<keyword evidence="2" id="KW-1185">Reference proteome</keyword>
<accession>A0A8J4UCB1</accession>
<sequence>MPAAKRLYPNSESLLSQSCREFLPGSPCSHGITAHPGFIKCVRESHLGAVSYVWTTPCCIFLS</sequence>
<dbReference type="AlphaFoldDB" id="A0A8J4UCB1"/>
<reference evidence="1" key="1">
    <citation type="submission" date="2020-07" db="EMBL/GenBank/DDBJ databases">
        <title>Clarias magur genome sequencing, assembly and annotation.</title>
        <authorList>
            <person name="Kushwaha B."/>
            <person name="Kumar R."/>
            <person name="Das P."/>
            <person name="Joshi C.G."/>
            <person name="Kumar D."/>
            <person name="Nagpure N.S."/>
            <person name="Pandey M."/>
            <person name="Agarwal S."/>
            <person name="Srivastava S."/>
            <person name="Singh M."/>
            <person name="Sahoo L."/>
            <person name="Jayasankar P."/>
            <person name="Meher P.K."/>
            <person name="Koringa P.G."/>
            <person name="Iquebal M.A."/>
            <person name="Das S.P."/>
            <person name="Bit A."/>
            <person name="Patnaik S."/>
            <person name="Patel N."/>
            <person name="Shah T.M."/>
            <person name="Hinsu A."/>
            <person name="Jena J.K."/>
        </authorList>
    </citation>
    <scope>NUCLEOTIDE SEQUENCE</scope>
    <source>
        <strain evidence="1">CIFAMagur01</strain>
        <tissue evidence="1">Testis</tissue>
    </source>
</reference>
<evidence type="ECO:0000313" key="1">
    <source>
        <dbReference type="EMBL" id="KAF5904673.1"/>
    </source>
</evidence>